<feature type="region of interest" description="Disordered" evidence="1">
    <location>
        <begin position="77"/>
        <end position="99"/>
    </location>
</feature>
<sequence>MWGPASGANYVDPLGLLKSTPIRLKPLSSEGRTLHYRQAEPVFVNEAAAGALAGAGHRKSPKQGVFRGAAQGGDIVARQPPGRWVCPSSAGGPIGWHRQ</sequence>
<proteinExistence type="predicted"/>
<reference evidence="2 3" key="1">
    <citation type="submission" date="2015-03" db="EMBL/GenBank/DDBJ databases">
        <authorList>
            <consortium name="Pathogen Informatics"/>
        </authorList>
    </citation>
    <scope>NUCLEOTIDE SEQUENCE [LARGE SCALE GENOMIC DNA]</scope>
    <source>
        <strain evidence="2 3">Bir 187</strain>
    </source>
</reference>
<organism evidence="2 3">
    <name type="scientific">Mycobacterium tuberculosis</name>
    <dbReference type="NCBI Taxonomy" id="1773"/>
    <lineage>
        <taxon>Bacteria</taxon>
        <taxon>Bacillati</taxon>
        <taxon>Actinomycetota</taxon>
        <taxon>Actinomycetes</taxon>
        <taxon>Mycobacteriales</taxon>
        <taxon>Mycobacteriaceae</taxon>
        <taxon>Mycobacterium</taxon>
        <taxon>Mycobacterium tuberculosis complex</taxon>
    </lineage>
</organism>
<evidence type="ECO:0000313" key="2">
    <source>
        <dbReference type="EMBL" id="CKU11917.1"/>
    </source>
</evidence>
<evidence type="ECO:0000313" key="3">
    <source>
        <dbReference type="Proteomes" id="UP000049023"/>
    </source>
</evidence>
<evidence type="ECO:0000256" key="1">
    <source>
        <dbReference type="SAM" id="MobiDB-lite"/>
    </source>
</evidence>
<protein>
    <submittedName>
        <fullName evidence="2">M23 peptidase domain-containing protein</fullName>
    </submittedName>
</protein>
<dbReference type="EMBL" id="CNFU01002186">
    <property type="protein sequence ID" value="CKU11917.1"/>
    <property type="molecule type" value="Genomic_DNA"/>
</dbReference>
<dbReference type="AlphaFoldDB" id="A0A655AVK0"/>
<gene>
    <name evidence="2" type="ORF">ERS027661_04925</name>
</gene>
<accession>A0A655AVK0</accession>
<dbReference type="Proteomes" id="UP000049023">
    <property type="component" value="Unassembled WGS sequence"/>
</dbReference>
<name>A0A655AVK0_MYCTX</name>